<name>A0A9D1WDL4_9GAMM</name>
<feature type="transmembrane region" description="Helical" evidence="1">
    <location>
        <begin position="102"/>
        <end position="128"/>
    </location>
</feature>
<feature type="transmembrane region" description="Helical" evidence="1">
    <location>
        <begin position="63"/>
        <end position="82"/>
    </location>
</feature>
<protein>
    <recommendedName>
        <fullName evidence="4">Transmembrane protein</fullName>
    </recommendedName>
</protein>
<gene>
    <name evidence="2" type="ORF">H9850_07150</name>
</gene>
<keyword evidence="1" id="KW-0472">Membrane</keyword>
<dbReference type="AlphaFoldDB" id="A0A9D1WDL4"/>
<dbReference type="Proteomes" id="UP000886829">
    <property type="component" value="Unassembled WGS sequence"/>
</dbReference>
<reference evidence="2" key="1">
    <citation type="journal article" date="2021" name="PeerJ">
        <title>Extensive microbial diversity within the chicken gut microbiome revealed by metagenomics and culture.</title>
        <authorList>
            <person name="Gilroy R."/>
            <person name="Ravi A."/>
            <person name="Getino M."/>
            <person name="Pursley I."/>
            <person name="Horton D.L."/>
            <person name="Alikhan N.F."/>
            <person name="Baker D."/>
            <person name="Gharbi K."/>
            <person name="Hall N."/>
            <person name="Watson M."/>
            <person name="Adriaenssens E.M."/>
            <person name="Foster-Nyarko E."/>
            <person name="Jarju S."/>
            <person name="Secka A."/>
            <person name="Antonio M."/>
            <person name="Oren A."/>
            <person name="Chaudhuri R.R."/>
            <person name="La Ragione R."/>
            <person name="Hildebrand F."/>
            <person name="Pallen M.J."/>
        </authorList>
    </citation>
    <scope>NUCLEOTIDE SEQUENCE</scope>
    <source>
        <strain evidence="2">USASDec5-558</strain>
    </source>
</reference>
<evidence type="ECO:0000256" key="1">
    <source>
        <dbReference type="SAM" id="Phobius"/>
    </source>
</evidence>
<evidence type="ECO:0000313" key="2">
    <source>
        <dbReference type="EMBL" id="HIX57231.1"/>
    </source>
</evidence>
<comment type="caution">
    <text evidence="2">The sequence shown here is derived from an EMBL/GenBank/DDBJ whole genome shotgun (WGS) entry which is preliminary data.</text>
</comment>
<reference evidence="2" key="2">
    <citation type="submission" date="2021-04" db="EMBL/GenBank/DDBJ databases">
        <authorList>
            <person name="Gilroy R."/>
        </authorList>
    </citation>
    <scope>NUCLEOTIDE SEQUENCE</scope>
    <source>
        <strain evidence="2">USASDec5-558</strain>
    </source>
</reference>
<organism evidence="2 3">
    <name type="scientific">Candidatus Anaerobiospirillum pullistercoris</name>
    <dbReference type="NCBI Taxonomy" id="2838452"/>
    <lineage>
        <taxon>Bacteria</taxon>
        <taxon>Pseudomonadati</taxon>
        <taxon>Pseudomonadota</taxon>
        <taxon>Gammaproteobacteria</taxon>
        <taxon>Aeromonadales</taxon>
        <taxon>Succinivibrionaceae</taxon>
        <taxon>Anaerobiospirillum</taxon>
    </lineage>
</organism>
<keyword evidence="1" id="KW-1133">Transmembrane helix</keyword>
<feature type="transmembrane region" description="Helical" evidence="1">
    <location>
        <begin position="33"/>
        <end position="51"/>
    </location>
</feature>
<accession>A0A9D1WDL4</accession>
<evidence type="ECO:0008006" key="4">
    <source>
        <dbReference type="Google" id="ProtNLM"/>
    </source>
</evidence>
<sequence>MLDDYRPIFINGVHLVALYAVAYISAPLTPANILEYIVLAAASAWLLYAMYLMQKEKRRPSSMFFAAIALIPWAFYGELWYINSNKDGIPPEVFEQNLSHAVFIYQSFKYLILACAAGAAFKGLFVAVREFGSSR</sequence>
<evidence type="ECO:0000313" key="3">
    <source>
        <dbReference type="Proteomes" id="UP000886829"/>
    </source>
</evidence>
<proteinExistence type="predicted"/>
<feature type="transmembrane region" description="Helical" evidence="1">
    <location>
        <begin position="7"/>
        <end position="27"/>
    </location>
</feature>
<keyword evidence="1" id="KW-0812">Transmembrane</keyword>
<dbReference type="EMBL" id="DXEV01000142">
    <property type="protein sequence ID" value="HIX57231.1"/>
    <property type="molecule type" value="Genomic_DNA"/>
</dbReference>